<protein>
    <recommendedName>
        <fullName evidence="9">Membrane fusion protein (MFP) family protein</fullName>
    </recommendedName>
</protein>
<reference evidence="13 14" key="1">
    <citation type="submission" date="2020-03" db="EMBL/GenBank/DDBJ databases">
        <title>Genomic Encyclopedia of Type Strains, Phase IV (KMG-IV): sequencing the most valuable type-strain genomes for metagenomic binning, comparative biology and taxonomic classification.</title>
        <authorList>
            <person name="Goeker M."/>
        </authorList>
    </citation>
    <scope>NUCLEOTIDE SEQUENCE [LARGE SCALE GENOMIC DNA]</scope>
    <source>
        <strain evidence="13 14">DSM 16846</strain>
    </source>
</reference>
<evidence type="ECO:0000256" key="5">
    <source>
        <dbReference type="ARBA" id="ARBA00022519"/>
    </source>
</evidence>
<feature type="transmembrane region" description="Helical" evidence="9">
    <location>
        <begin position="42"/>
        <end position="60"/>
    </location>
</feature>
<evidence type="ECO:0000256" key="8">
    <source>
        <dbReference type="ARBA" id="ARBA00023136"/>
    </source>
</evidence>
<comment type="caution">
    <text evidence="13">The sequence shown here is derived from an EMBL/GenBank/DDBJ whole genome shotgun (WGS) entry which is preliminary data.</text>
</comment>
<keyword evidence="3 9" id="KW-0813">Transport</keyword>
<comment type="subcellular location">
    <subcellularLocation>
        <location evidence="1 9">Cell inner membrane</location>
        <topology evidence="1 9">Single-pass membrane protein</topology>
    </subcellularLocation>
</comment>
<dbReference type="EMBL" id="JAATJC010000001">
    <property type="protein sequence ID" value="NJC04502.1"/>
    <property type="molecule type" value="Genomic_DNA"/>
</dbReference>
<feature type="domain" description="AprE-like beta-barrel" evidence="12">
    <location>
        <begin position="350"/>
        <end position="443"/>
    </location>
</feature>
<evidence type="ECO:0000313" key="13">
    <source>
        <dbReference type="EMBL" id="NJC04502.1"/>
    </source>
</evidence>
<keyword evidence="14" id="KW-1185">Reference proteome</keyword>
<keyword evidence="10" id="KW-0175">Coiled coil</keyword>
<keyword evidence="8 9" id="KW-0472">Membrane</keyword>
<dbReference type="AlphaFoldDB" id="A0A7X5Y4R1"/>
<dbReference type="PANTHER" id="PTHR30386:SF17">
    <property type="entry name" value="ALKALINE PROTEASE SECRETION PROTEIN APRE"/>
    <property type="match status" value="1"/>
</dbReference>
<evidence type="ECO:0000259" key="12">
    <source>
        <dbReference type="Pfam" id="PF26002"/>
    </source>
</evidence>
<dbReference type="Proteomes" id="UP000558192">
    <property type="component" value="Unassembled WGS sequence"/>
</dbReference>
<keyword evidence="4 9" id="KW-1003">Cell membrane</keyword>
<feature type="coiled-coil region" evidence="10">
    <location>
        <begin position="165"/>
        <end position="227"/>
    </location>
</feature>
<evidence type="ECO:0000256" key="9">
    <source>
        <dbReference type="RuleBase" id="RU365093"/>
    </source>
</evidence>
<keyword evidence="6 9" id="KW-0812">Transmembrane</keyword>
<evidence type="ECO:0000256" key="7">
    <source>
        <dbReference type="ARBA" id="ARBA00022989"/>
    </source>
</evidence>
<dbReference type="NCBIfam" id="TIGR01843">
    <property type="entry name" value="type_I_hlyD"/>
    <property type="match status" value="1"/>
</dbReference>
<dbReference type="Gene3D" id="2.40.50.100">
    <property type="match status" value="1"/>
</dbReference>
<dbReference type="Gene3D" id="2.40.30.170">
    <property type="match status" value="1"/>
</dbReference>
<evidence type="ECO:0000256" key="10">
    <source>
        <dbReference type="SAM" id="Coils"/>
    </source>
</evidence>
<proteinExistence type="inferred from homology"/>
<evidence type="ECO:0000256" key="3">
    <source>
        <dbReference type="ARBA" id="ARBA00022448"/>
    </source>
</evidence>
<dbReference type="GO" id="GO:0015031">
    <property type="term" value="P:protein transport"/>
    <property type="evidence" value="ECO:0007669"/>
    <property type="project" value="InterPro"/>
</dbReference>
<evidence type="ECO:0000256" key="2">
    <source>
        <dbReference type="ARBA" id="ARBA00009477"/>
    </source>
</evidence>
<comment type="similarity">
    <text evidence="2 9">Belongs to the membrane fusion protein (MFP) (TC 8.A.1) family.</text>
</comment>
<keyword evidence="7 9" id="KW-1133">Transmembrane helix</keyword>
<dbReference type="Pfam" id="PF25994">
    <property type="entry name" value="HH_AprE"/>
    <property type="match status" value="1"/>
</dbReference>
<dbReference type="GO" id="GO:0005886">
    <property type="term" value="C:plasma membrane"/>
    <property type="evidence" value="ECO:0007669"/>
    <property type="project" value="UniProtKB-SubCell"/>
</dbReference>
<evidence type="ECO:0000256" key="6">
    <source>
        <dbReference type="ARBA" id="ARBA00022692"/>
    </source>
</evidence>
<dbReference type="InterPro" id="IPR058982">
    <property type="entry name" value="Beta-barrel_AprE"/>
</dbReference>
<evidence type="ECO:0000256" key="1">
    <source>
        <dbReference type="ARBA" id="ARBA00004377"/>
    </source>
</evidence>
<gene>
    <name evidence="13" type="ORF">GGQ97_000295</name>
</gene>
<dbReference type="PANTHER" id="PTHR30386">
    <property type="entry name" value="MEMBRANE FUSION SUBUNIT OF EMRAB-TOLC MULTIDRUG EFFLUX PUMP"/>
    <property type="match status" value="1"/>
</dbReference>
<keyword evidence="5 9" id="KW-0997">Cell inner membrane</keyword>
<accession>A0A7X5Y4R1</accession>
<dbReference type="InterPro" id="IPR010129">
    <property type="entry name" value="T1SS_HlyD"/>
</dbReference>
<dbReference type="Pfam" id="PF26002">
    <property type="entry name" value="Beta-barrel_AprE"/>
    <property type="match status" value="1"/>
</dbReference>
<dbReference type="InterPro" id="IPR058781">
    <property type="entry name" value="HH_AprE-like"/>
</dbReference>
<evidence type="ECO:0000256" key="4">
    <source>
        <dbReference type="ARBA" id="ARBA00022475"/>
    </source>
</evidence>
<feature type="domain" description="AprE-like long alpha-helical hairpin" evidence="11">
    <location>
        <begin position="115"/>
        <end position="308"/>
    </location>
</feature>
<evidence type="ECO:0000259" key="11">
    <source>
        <dbReference type="Pfam" id="PF25994"/>
    </source>
</evidence>
<evidence type="ECO:0000313" key="14">
    <source>
        <dbReference type="Proteomes" id="UP000558192"/>
    </source>
</evidence>
<dbReference type="InterPro" id="IPR050739">
    <property type="entry name" value="MFP"/>
</dbReference>
<dbReference type="PRINTS" id="PR01490">
    <property type="entry name" value="RTXTOXIND"/>
</dbReference>
<name>A0A7X5Y4R1_9SPHN</name>
<organism evidence="13 14">
    <name type="scientific">Sphingomonas kaistensis</name>
    <dbReference type="NCBI Taxonomy" id="298708"/>
    <lineage>
        <taxon>Bacteria</taxon>
        <taxon>Pseudomonadati</taxon>
        <taxon>Pseudomonadota</taxon>
        <taxon>Alphaproteobacteria</taxon>
        <taxon>Sphingomonadales</taxon>
        <taxon>Sphingomonadaceae</taxon>
        <taxon>Sphingomonas</taxon>
    </lineage>
</organism>
<dbReference type="RefSeq" id="WP_342448419.1">
    <property type="nucleotide sequence ID" value="NZ_JAATJC010000001.1"/>
</dbReference>
<sequence length="467" mass="50157">MSAIDLNLPATALPAGFPGFGSGSGGTSVPKGVDDPGSDMRLGYAIAFLFFVLLIGWAAITRLDAAAVASGKLVIDGQRQTVQHRDGGVVGQILVREGQKVAQGQVLLSLAAADVRAQERALSSQAITLLAQRARLQSEQLGRPTIVMPAEFAGMTDPQDRIEIARALEVQRAQLRTRLAVVQAQRGAFAQRRAGAGNLGRGYSEQVSALDQQIRSLDQELESLRTVAEEGFVSQSRIRALERAKAELIGQRGQYNATVAQSRDQAGESRLQSLEAQNDYLARSATELRDVEAALNEVVPKLAAARDQLARTVIRSPASGTVVGLQVFTPGGVIAAGQRLMDVVPDRAGLHVEGRLTVNDGDDVMPGQTAFVRFDSLHERSLPPLEGIVTRVSADSFTDEKTGESYFTAAVEVKPSQLALLKDVRGPDFQLRAGMPVTIEIPVRRRTALQYMLEPLTAAMRKAGREH</sequence>